<proteinExistence type="predicted"/>
<protein>
    <submittedName>
        <fullName evidence="1">Uncharacterized protein</fullName>
    </submittedName>
</protein>
<sequence length="242" mass="26497">MAVNHLHLLLLQIIILLVWAIKFKASEASCQTSCGKVQINYPFGIGAGCFFNEWFEITCNISSSTPSGQPFLTKMKLKLAEDTAAMSFGIGVEMPAISLKNPSTGINRTGSPFFFTNKHNSFIATGCKKYAKIDITDESGSTTGGCLTISACDPLKGKKEGCYDFICPVPSNTTFDYGIVSKLNSTISQYCKTAFILDQNWVMTNYVNDPTVLRKTEYQKAAPAILEYGTRQCIQNSPPVCN</sequence>
<keyword evidence="2" id="KW-1185">Reference proteome</keyword>
<dbReference type="EMBL" id="CM047909">
    <property type="protein sequence ID" value="KAJ0079935.1"/>
    <property type="molecule type" value="Genomic_DNA"/>
</dbReference>
<evidence type="ECO:0000313" key="1">
    <source>
        <dbReference type="EMBL" id="KAJ0079935.1"/>
    </source>
</evidence>
<gene>
    <name evidence="1" type="ORF">Patl1_24531</name>
</gene>
<reference evidence="2" key="1">
    <citation type="journal article" date="2023" name="G3 (Bethesda)">
        <title>Genome assembly and association tests identify interacting loci associated with vigor, precocity, and sex in interspecific pistachio rootstocks.</title>
        <authorList>
            <person name="Palmer W."/>
            <person name="Jacygrad E."/>
            <person name="Sagayaradj S."/>
            <person name="Cavanaugh K."/>
            <person name="Han R."/>
            <person name="Bertier L."/>
            <person name="Beede B."/>
            <person name="Kafkas S."/>
            <person name="Golino D."/>
            <person name="Preece J."/>
            <person name="Michelmore R."/>
        </authorList>
    </citation>
    <scope>NUCLEOTIDE SEQUENCE [LARGE SCALE GENOMIC DNA]</scope>
</reference>
<accession>A0ACC1A0X4</accession>
<name>A0ACC1A0X4_9ROSI</name>
<evidence type="ECO:0000313" key="2">
    <source>
        <dbReference type="Proteomes" id="UP001164250"/>
    </source>
</evidence>
<dbReference type="Proteomes" id="UP001164250">
    <property type="component" value="Chromosome 13"/>
</dbReference>
<comment type="caution">
    <text evidence="1">The sequence shown here is derived from an EMBL/GenBank/DDBJ whole genome shotgun (WGS) entry which is preliminary data.</text>
</comment>
<organism evidence="1 2">
    <name type="scientific">Pistacia atlantica</name>
    <dbReference type="NCBI Taxonomy" id="434234"/>
    <lineage>
        <taxon>Eukaryota</taxon>
        <taxon>Viridiplantae</taxon>
        <taxon>Streptophyta</taxon>
        <taxon>Embryophyta</taxon>
        <taxon>Tracheophyta</taxon>
        <taxon>Spermatophyta</taxon>
        <taxon>Magnoliopsida</taxon>
        <taxon>eudicotyledons</taxon>
        <taxon>Gunneridae</taxon>
        <taxon>Pentapetalae</taxon>
        <taxon>rosids</taxon>
        <taxon>malvids</taxon>
        <taxon>Sapindales</taxon>
        <taxon>Anacardiaceae</taxon>
        <taxon>Pistacia</taxon>
    </lineage>
</organism>